<protein>
    <submittedName>
        <fullName evidence="1">Uncharacterized protein</fullName>
    </submittedName>
</protein>
<gene>
    <name evidence="1" type="ORF">JF543_06500</name>
</gene>
<dbReference type="EMBL" id="JAEMWU010000001">
    <property type="protein sequence ID" value="MBN8205608.1"/>
    <property type="molecule type" value="Genomic_DNA"/>
</dbReference>
<organism evidence="1 2">
    <name type="scientific">Microbacterium esteraromaticum</name>
    <dbReference type="NCBI Taxonomy" id="57043"/>
    <lineage>
        <taxon>Bacteria</taxon>
        <taxon>Bacillati</taxon>
        <taxon>Actinomycetota</taxon>
        <taxon>Actinomycetes</taxon>
        <taxon>Micrococcales</taxon>
        <taxon>Microbacteriaceae</taxon>
        <taxon>Microbacterium</taxon>
    </lineage>
</organism>
<dbReference type="Proteomes" id="UP000664385">
    <property type="component" value="Unassembled WGS sequence"/>
</dbReference>
<comment type="caution">
    <text evidence="1">The sequence shown here is derived from an EMBL/GenBank/DDBJ whole genome shotgun (WGS) entry which is preliminary data.</text>
</comment>
<evidence type="ECO:0000313" key="1">
    <source>
        <dbReference type="EMBL" id="MBN8205608.1"/>
    </source>
</evidence>
<accession>A0A939DX35</accession>
<reference evidence="1" key="1">
    <citation type="submission" date="2020-12" db="EMBL/GenBank/DDBJ databases">
        <title>PHA producing bacteria isolated from mangrove.</title>
        <authorList>
            <person name="Zheng W."/>
            <person name="Yu S."/>
            <person name="Huang Y."/>
        </authorList>
    </citation>
    <scope>NUCLEOTIDE SEQUENCE</scope>
    <source>
        <strain evidence="1">GN8-5</strain>
    </source>
</reference>
<evidence type="ECO:0000313" key="2">
    <source>
        <dbReference type="Proteomes" id="UP000664385"/>
    </source>
</evidence>
<proteinExistence type="predicted"/>
<dbReference type="AlphaFoldDB" id="A0A939DX35"/>
<dbReference type="RefSeq" id="WP_206823320.1">
    <property type="nucleotide sequence ID" value="NZ_CP118100.1"/>
</dbReference>
<sequence length="52" mass="4949">MTDAQRVDGGEGFAALPGLQLLGEDTAMGACVDGVCAVPGASPASAGAEKAD</sequence>
<name>A0A939DX35_9MICO</name>